<dbReference type="OrthoDB" id="2678291at2"/>
<accession>A0A3D9IFC8</accession>
<organism evidence="1 2">
    <name type="scientific">Cohnella lupini</name>
    <dbReference type="NCBI Taxonomy" id="1294267"/>
    <lineage>
        <taxon>Bacteria</taxon>
        <taxon>Bacillati</taxon>
        <taxon>Bacillota</taxon>
        <taxon>Bacilli</taxon>
        <taxon>Bacillales</taxon>
        <taxon>Paenibacillaceae</taxon>
        <taxon>Cohnella</taxon>
    </lineage>
</organism>
<keyword evidence="2" id="KW-1185">Reference proteome</keyword>
<dbReference type="EMBL" id="QRDY01000006">
    <property type="protein sequence ID" value="RED60249.1"/>
    <property type="molecule type" value="Genomic_DNA"/>
</dbReference>
<dbReference type="RefSeq" id="WP_115992974.1">
    <property type="nucleotide sequence ID" value="NZ_QRDY01000006.1"/>
</dbReference>
<proteinExistence type="predicted"/>
<dbReference type="Proteomes" id="UP000256869">
    <property type="component" value="Unassembled WGS sequence"/>
</dbReference>
<evidence type="ECO:0000313" key="2">
    <source>
        <dbReference type="Proteomes" id="UP000256869"/>
    </source>
</evidence>
<comment type="caution">
    <text evidence="1">The sequence shown here is derived from an EMBL/GenBank/DDBJ whole genome shotgun (WGS) entry which is preliminary data.</text>
</comment>
<sequence length="170" mass="20321">MSELTFLHYMRIDNRESEQTFRAEMEIAGYFSFYAFVEDFRGGLKTYSDEDRLLYGRKLTEARDLFPTPERFSPSWREIWNEFDLIFECKNEALDKIARSERNGEWQIVLDNPFSHQPVICYPSLAFLEAAYMYGYFQRELKPHECLRLQKVTQLLMKHGRKEASIFPDA</sequence>
<gene>
    <name evidence="1" type="ORF">DFP95_10638</name>
</gene>
<name>A0A3D9IFC8_9BACL</name>
<reference evidence="1 2" key="1">
    <citation type="submission" date="2018-07" db="EMBL/GenBank/DDBJ databases">
        <title>Genomic Encyclopedia of Type Strains, Phase III (KMG-III): the genomes of soil and plant-associated and newly described type strains.</title>
        <authorList>
            <person name="Whitman W."/>
        </authorList>
    </citation>
    <scope>NUCLEOTIDE SEQUENCE [LARGE SCALE GENOMIC DNA]</scope>
    <source>
        <strain evidence="1 2">CECT 8236</strain>
    </source>
</reference>
<evidence type="ECO:0000313" key="1">
    <source>
        <dbReference type="EMBL" id="RED60249.1"/>
    </source>
</evidence>
<protein>
    <submittedName>
        <fullName evidence="1">Uncharacterized protein</fullName>
    </submittedName>
</protein>
<dbReference type="AlphaFoldDB" id="A0A3D9IFC8"/>